<gene>
    <name evidence="2" type="ordered locus">Ppro_1235</name>
</gene>
<keyword evidence="1" id="KW-0812">Transmembrane</keyword>
<feature type="transmembrane region" description="Helical" evidence="1">
    <location>
        <begin position="136"/>
        <end position="159"/>
    </location>
</feature>
<dbReference type="Pfam" id="PF09930">
    <property type="entry name" value="DUF2162"/>
    <property type="match status" value="1"/>
</dbReference>
<feature type="transmembrane region" description="Helical" evidence="1">
    <location>
        <begin position="109"/>
        <end position="130"/>
    </location>
</feature>
<evidence type="ECO:0000313" key="3">
    <source>
        <dbReference type="Proteomes" id="UP000006732"/>
    </source>
</evidence>
<organism evidence="2 3">
    <name type="scientific">Pelobacter propionicus (strain DSM 2379 / NBRC 103807 / OttBd1)</name>
    <dbReference type="NCBI Taxonomy" id="338966"/>
    <lineage>
        <taxon>Bacteria</taxon>
        <taxon>Pseudomonadati</taxon>
        <taxon>Thermodesulfobacteriota</taxon>
        <taxon>Desulfuromonadia</taxon>
        <taxon>Desulfuromonadales</taxon>
        <taxon>Desulfuromonadaceae</taxon>
        <taxon>Pelobacter</taxon>
    </lineage>
</organism>
<protein>
    <submittedName>
        <fullName evidence="2">Transporter-like protein</fullName>
    </submittedName>
</protein>
<feature type="transmembrane region" description="Helical" evidence="1">
    <location>
        <begin position="37"/>
        <end position="59"/>
    </location>
</feature>
<evidence type="ECO:0000313" key="2">
    <source>
        <dbReference type="EMBL" id="ABK98856.1"/>
    </source>
</evidence>
<dbReference type="KEGG" id="ppd:Ppro_1235"/>
<dbReference type="Proteomes" id="UP000006732">
    <property type="component" value="Chromosome"/>
</dbReference>
<keyword evidence="3" id="KW-1185">Reference proteome</keyword>
<proteinExistence type="predicted"/>
<keyword evidence="1" id="KW-0472">Membrane</keyword>
<dbReference type="InterPro" id="IPR017199">
    <property type="entry name" value="UCP037409_transporter"/>
</dbReference>
<evidence type="ECO:0000256" key="1">
    <source>
        <dbReference type="SAM" id="Phobius"/>
    </source>
</evidence>
<name>A1AND6_PELPD</name>
<feature type="transmembrane region" description="Helical" evidence="1">
    <location>
        <begin position="171"/>
        <end position="188"/>
    </location>
</feature>
<dbReference type="eggNOG" id="COG4827">
    <property type="taxonomic scope" value="Bacteria"/>
</dbReference>
<dbReference type="RefSeq" id="WP_011735158.1">
    <property type="nucleotide sequence ID" value="NC_008609.1"/>
</dbReference>
<feature type="transmembrane region" description="Helical" evidence="1">
    <location>
        <begin position="6"/>
        <end position="25"/>
    </location>
</feature>
<feature type="transmembrane region" description="Helical" evidence="1">
    <location>
        <begin position="208"/>
        <end position="231"/>
    </location>
</feature>
<dbReference type="STRING" id="338966.Ppro_1235"/>
<feature type="transmembrane region" description="Helical" evidence="1">
    <location>
        <begin position="71"/>
        <end position="89"/>
    </location>
</feature>
<sequence>MNLNIILWIGGMLFSLGIFALKVGLGLGYGRVGRRGIALTLGGYMGLFMLIAVAAERLMRILQPILAKGPWLHTLLATGMIAWGMVVIFGKRHEHQAADCCERPPRARLLMLVPCPVCLTAMTFSIWAALNAIKLPPLLTGLCLGSAFALMALLVALIARPRSAGASETSLGMAMIVVGLYFIASLFLPAKIEAARGMYSSFISENRIAQSTDATGVMIFILLLALAGYLAGRGGKGERG</sequence>
<accession>A1AND6</accession>
<dbReference type="OrthoDB" id="5395161at2"/>
<dbReference type="AlphaFoldDB" id="A1AND6"/>
<reference evidence="2 3" key="1">
    <citation type="submission" date="2006-10" db="EMBL/GenBank/DDBJ databases">
        <title>Complete sequence of chromosome of Pelobacter propionicus DSM 2379.</title>
        <authorList>
            <consortium name="US DOE Joint Genome Institute"/>
            <person name="Copeland A."/>
            <person name="Lucas S."/>
            <person name="Lapidus A."/>
            <person name="Barry K."/>
            <person name="Detter J.C."/>
            <person name="Glavina del Rio T."/>
            <person name="Hammon N."/>
            <person name="Israni S."/>
            <person name="Dalin E."/>
            <person name="Tice H."/>
            <person name="Pitluck S."/>
            <person name="Saunders E."/>
            <person name="Brettin T."/>
            <person name="Bruce D."/>
            <person name="Han C."/>
            <person name="Tapia R."/>
            <person name="Schmutz J."/>
            <person name="Larimer F."/>
            <person name="Land M."/>
            <person name="Hauser L."/>
            <person name="Kyrpides N."/>
            <person name="Kim E."/>
            <person name="Lovley D."/>
            <person name="Richardson P."/>
        </authorList>
    </citation>
    <scope>NUCLEOTIDE SEQUENCE [LARGE SCALE GENOMIC DNA]</scope>
    <source>
        <strain evidence="3">DSM 2379 / NBRC 103807 / OttBd1</strain>
    </source>
</reference>
<dbReference type="HOGENOM" id="CLU_1198410_0_0_7"/>
<keyword evidence="1" id="KW-1133">Transmembrane helix</keyword>
<dbReference type="EMBL" id="CP000482">
    <property type="protein sequence ID" value="ABK98856.1"/>
    <property type="molecule type" value="Genomic_DNA"/>
</dbReference>